<feature type="binding site" evidence="3">
    <location>
        <begin position="118"/>
        <end position="119"/>
    </location>
    <ligand>
        <name>acetyl-CoA</name>
        <dbReference type="ChEBI" id="CHEBI:57288"/>
    </ligand>
</feature>
<sequence>MTDHHTRLLREDELRAANTLFRAALHVKPVEDEEWARTAPGYQPERTVGVFDDALIGTARSTDAELTVPGGATLSSAAVTGVGVRADRTRRGVLTELMRAQFADFERRGVVAATLWASEGPIYGRFGYGLATHWRSCTVDRRRAVLRADVPAGGEVRLIDADEAREQLPGINAGTLVRAGMMTRAPYWWAWHDRGLRKGEDPVTVAVHHGERGPDGYVVYRVSRTAGGSGVLSLEEMHYANAGAFAGLWRFLLGVDLVDEIATGCRPVDEAVEVLFTDPRVCRVTGGADETWLRLLDVPAALAARRWRGEPLVAEVTDPVLERNSGRYRLGTGGAERTDEPAGMQLGVDALAMIYLGGWRPSALGDVGRIRFTGATAAAAADDLFGAHVAPWCGTFF</sequence>
<dbReference type="Gene3D" id="3.30.1050.10">
    <property type="entry name" value="SCP2 sterol-binding domain"/>
    <property type="match status" value="1"/>
</dbReference>
<feature type="active site" description="Proton acceptor; via carboxylate" evidence="3">
    <location>
        <position position="397"/>
    </location>
</feature>
<dbReference type="SUPFAM" id="SSF55729">
    <property type="entry name" value="Acyl-CoA N-acyltransferases (Nat)"/>
    <property type="match status" value="1"/>
</dbReference>
<dbReference type="GO" id="GO:0034069">
    <property type="term" value="F:aminoglycoside N-acetyltransferase activity"/>
    <property type="evidence" value="ECO:0007669"/>
    <property type="project" value="TreeGrafter"/>
</dbReference>
<evidence type="ECO:0000313" key="7">
    <source>
        <dbReference type="Proteomes" id="UP000635245"/>
    </source>
</evidence>
<dbReference type="InterPro" id="IPR036527">
    <property type="entry name" value="SCP2_sterol-bd_dom_sf"/>
</dbReference>
<organism evidence="6 7">
    <name type="scientific">Prauserella cavernicola</name>
    <dbReference type="NCBI Taxonomy" id="2800127"/>
    <lineage>
        <taxon>Bacteria</taxon>
        <taxon>Bacillati</taxon>
        <taxon>Actinomycetota</taxon>
        <taxon>Actinomycetes</taxon>
        <taxon>Pseudonocardiales</taxon>
        <taxon>Pseudonocardiaceae</taxon>
        <taxon>Prauserella</taxon>
    </lineage>
</organism>
<evidence type="ECO:0000259" key="5">
    <source>
        <dbReference type="Pfam" id="PF17668"/>
    </source>
</evidence>
<feature type="domain" description="Eis-like acetyltransferase" evidence="5">
    <location>
        <begin position="180"/>
        <end position="285"/>
    </location>
</feature>
<comment type="similarity">
    <text evidence="3">Belongs to the acetyltransferase Eis family.</text>
</comment>
<proteinExistence type="inferred from homology"/>
<feature type="binding site" evidence="3">
    <location>
        <begin position="90"/>
        <end position="95"/>
    </location>
    <ligand>
        <name>acetyl-CoA</name>
        <dbReference type="ChEBI" id="CHEBI:57288"/>
    </ligand>
</feature>
<keyword evidence="7" id="KW-1185">Reference proteome</keyword>
<dbReference type="HAMAP" id="MF_01812">
    <property type="entry name" value="Eis"/>
    <property type="match status" value="1"/>
</dbReference>
<evidence type="ECO:0000256" key="2">
    <source>
        <dbReference type="ARBA" id="ARBA00023315"/>
    </source>
</evidence>
<feature type="active site" description="Proton donor" evidence="3">
    <location>
        <position position="123"/>
    </location>
</feature>
<dbReference type="InterPro" id="IPR016181">
    <property type="entry name" value="Acyl_CoA_acyltransferase"/>
</dbReference>
<dbReference type="InterPro" id="IPR041380">
    <property type="entry name" value="Acetyltransf_17"/>
</dbReference>
<evidence type="ECO:0000256" key="1">
    <source>
        <dbReference type="ARBA" id="ARBA00022679"/>
    </source>
</evidence>
<dbReference type="NCBIfam" id="NF002367">
    <property type="entry name" value="PRK01346.1-4"/>
    <property type="match status" value="1"/>
</dbReference>
<reference evidence="6" key="1">
    <citation type="submission" date="2020-12" db="EMBL/GenBank/DDBJ databases">
        <title>Prauserella sp. ASG 168, a novel actinomycete isolated from cave rock.</title>
        <authorList>
            <person name="Suriyachadkun C."/>
        </authorList>
    </citation>
    <scope>NUCLEOTIDE SEQUENCE</scope>
    <source>
        <strain evidence="6">ASG 168</strain>
    </source>
</reference>
<name>A0A934QM89_9PSEU</name>
<dbReference type="InterPro" id="IPR051554">
    <property type="entry name" value="Acetyltransferase_Eis"/>
</dbReference>
<keyword evidence="1 3" id="KW-0808">Transferase</keyword>
<comment type="caution">
    <text evidence="6">The sequence shown here is derived from an EMBL/GenBank/DDBJ whole genome shotgun (WGS) entry which is preliminary data.</text>
</comment>
<dbReference type="Pfam" id="PF17668">
    <property type="entry name" value="Acetyltransf_17"/>
    <property type="match status" value="1"/>
</dbReference>
<dbReference type="GO" id="GO:0030649">
    <property type="term" value="P:aminoglycoside antibiotic catabolic process"/>
    <property type="evidence" value="ECO:0007669"/>
    <property type="project" value="TreeGrafter"/>
</dbReference>
<dbReference type="PANTHER" id="PTHR37817:SF1">
    <property type="entry name" value="N-ACETYLTRANSFERASE EIS"/>
    <property type="match status" value="1"/>
</dbReference>
<comment type="subunit">
    <text evidence="3">Homohexamer; trimer of dimers.</text>
</comment>
<feature type="binding site" evidence="3">
    <location>
        <begin position="82"/>
        <end position="84"/>
    </location>
    <ligand>
        <name>acetyl-CoA</name>
        <dbReference type="ChEBI" id="CHEBI:57288"/>
    </ligand>
</feature>
<evidence type="ECO:0000313" key="6">
    <source>
        <dbReference type="EMBL" id="MBK1782961.1"/>
    </source>
</evidence>
<dbReference type="InterPro" id="IPR025559">
    <property type="entry name" value="Eis_dom"/>
</dbReference>
<dbReference type="InterPro" id="IPR022902">
    <property type="entry name" value="NAcTrfase_Eis"/>
</dbReference>
<feature type="domain" description="Enhanced intracellular survival protein" evidence="4">
    <location>
        <begin position="298"/>
        <end position="393"/>
    </location>
</feature>
<dbReference type="Pfam" id="PF13530">
    <property type="entry name" value="SCP2_2"/>
    <property type="match status" value="1"/>
</dbReference>
<dbReference type="EMBL" id="JAENJH010000001">
    <property type="protein sequence ID" value="MBK1782961.1"/>
    <property type="molecule type" value="Genomic_DNA"/>
</dbReference>
<dbReference type="Pfam" id="PF13527">
    <property type="entry name" value="Acetyltransf_9"/>
    <property type="match status" value="1"/>
</dbReference>
<dbReference type="SUPFAM" id="SSF55718">
    <property type="entry name" value="SCP-like"/>
    <property type="match status" value="1"/>
</dbReference>
<keyword evidence="2 3" id="KW-0012">Acyltransferase</keyword>
<dbReference type="Proteomes" id="UP000635245">
    <property type="component" value="Unassembled WGS sequence"/>
</dbReference>
<dbReference type="RefSeq" id="WP_200313919.1">
    <property type="nucleotide sequence ID" value="NZ_JAENJH010000001.1"/>
</dbReference>
<protein>
    <submittedName>
        <fullName evidence="6">GNAT family N-acetyltransferase</fullName>
    </submittedName>
</protein>
<evidence type="ECO:0000256" key="3">
    <source>
        <dbReference type="HAMAP-Rule" id="MF_01812"/>
    </source>
</evidence>
<accession>A0A934QM89</accession>
<evidence type="ECO:0000259" key="4">
    <source>
        <dbReference type="Pfam" id="PF13530"/>
    </source>
</evidence>
<dbReference type="PANTHER" id="PTHR37817">
    <property type="entry name" value="N-ACETYLTRANSFERASE EIS"/>
    <property type="match status" value="1"/>
</dbReference>
<dbReference type="AlphaFoldDB" id="A0A934QM89"/>
<dbReference type="Gene3D" id="3.40.630.30">
    <property type="match status" value="2"/>
</dbReference>
<gene>
    <name evidence="6" type="ORF">JHE00_01390</name>
</gene>